<evidence type="ECO:0000256" key="1">
    <source>
        <dbReference type="ARBA" id="ARBA00023002"/>
    </source>
</evidence>
<dbReference type="Gene3D" id="1.10.1040.10">
    <property type="entry name" value="N-(1-d-carboxylethyl)-l-norvaline Dehydrogenase, domain 2"/>
    <property type="match status" value="1"/>
</dbReference>
<dbReference type="GO" id="GO:0009026">
    <property type="term" value="F:tagaturonate reductase activity"/>
    <property type="evidence" value="ECO:0007669"/>
    <property type="project" value="TreeGrafter"/>
</dbReference>
<dbReference type="Gene3D" id="3.40.50.720">
    <property type="entry name" value="NAD(P)-binding Rossmann-like Domain"/>
    <property type="match status" value="1"/>
</dbReference>
<sequence length="469" mass="52866">MTPRLSRSLFPDLPALPERMIQFGGGNFMRAFVNWQMQQMNLKGLFNGSAVVVQPTPHGKSTALMEQDGLYTVLLKGRLQGQLVNSSEVIDTVSRVINPYTDYEAYLKLAKQDELEFITSNTTEAGIVYEAGLRREDAPHSSFPAKLTELLYRRFQLGKAGFIILPCELIEDSGEKLRRFVLQHAADWQLGDAFATWVTEANTFCSCLVDRIVPGYPRDQADDLEQKLGYEDPFMVSAEPYHLWVIEGPAWLREKLPLAEAGLNVIVTDDLSPYRERKVHLLNGPHTAMVPLGLLAGLETVEDIMKDSDLGRFVEELMEDEILPVLKLPRAELLEYAAAIRERFNNPLIRHELASISLNSISKFTARLLPVLIRYQQAQGKLPRLLVLSFAALLLTYRGDQVARRDGPEVLEAFDRNWIDPESFVTGILKEERLWGMDLTAVPGLETLLGEHIGLLERDGVRASLHQLT</sequence>
<dbReference type="InterPro" id="IPR000669">
    <property type="entry name" value="Mannitol_DH"/>
</dbReference>
<dbReference type="GO" id="GO:0019698">
    <property type="term" value="P:D-galacturonate catabolic process"/>
    <property type="evidence" value="ECO:0007669"/>
    <property type="project" value="TreeGrafter"/>
</dbReference>
<dbReference type="PANTHER" id="PTHR30524">
    <property type="entry name" value="MANNITOL-1-PHOSPHATE 5-DEHYDROGENASE"/>
    <property type="match status" value="1"/>
</dbReference>
<evidence type="ECO:0000259" key="4">
    <source>
        <dbReference type="Pfam" id="PF01232"/>
    </source>
</evidence>
<dbReference type="InterPro" id="IPR036291">
    <property type="entry name" value="NAD(P)-bd_dom_sf"/>
</dbReference>
<dbReference type="AlphaFoldDB" id="A0A1R1ERJ6"/>
<dbReference type="GO" id="GO:0008926">
    <property type="term" value="F:mannitol-1-phosphate 5-dehydrogenase activity"/>
    <property type="evidence" value="ECO:0007669"/>
    <property type="project" value="UniProtKB-EC"/>
</dbReference>
<feature type="domain" description="Mannitol dehydrogenase C-terminal" evidence="5">
    <location>
        <begin position="270"/>
        <end position="445"/>
    </location>
</feature>
<dbReference type="PANTHER" id="PTHR30524:SF0">
    <property type="entry name" value="ALTRONATE OXIDOREDUCTASE-RELATED"/>
    <property type="match status" value="1"/>
</dbReference>
<dbReference type="InterPro" id="IPR013131">
    <property type="entry name" value="Mannitol_DH_N"/>
</dbReference>
<dbReference type="SUPFAM" id="SSF51735">
    <property type="entry name" value="NAD(P)-binding Rossmann-fold domains"/>
    <property type="match status" value="1"/>
</dbReference>
<proteinExistence type="predicted"/>
<keyword evidence="7" id="KW-1185">Reference proteome</keyword>
<evidence type="ECO:0000259" key="5">
    <source>
        <dbReference type="Pfam" id="PF08125"/>
    </source>
</evidence>
<dbReference type="InterPro" id="IPR013118">
    <property type="entry name" value="Mannitol_DH_C"/>
</dbReference>
<dbReference type="Pfam" id="PF01232">
    <property type="entry name" value="Mannitol_dh"/>
    <property type="match status" value="1"/>
</dbReference>
<dbReference type="NCBIfam" id="NF002969">
    <property type="entry name" value="PRK03643.1"/>
    <property type="match status" value="1"/>
</dbReference>
<dbReference type="Pfam" id="PF08125">
    <property type="entry name" value="Mannitol_dh_C"/>
    <property type="match status" value="1"/>
</dbReference>
<dbReference type="Proteomes" id="UP000187172">
    <property type="component" value="Unassembled WGS sequence"/>
</dbReference>
<evidence type="ECO:0000256" key="2">
    <source>
        <dbReference type="ARBA" id="ARBA00023027"/>
    </source>
</evidence>
<dbReference type="GO" id="GO:0005829">
    <property type="term" value="C:cytosol"/>
    <property type="evidence" value="ECO:0007669"/>
    <property type="project" value="TreeGrafter"/>
</dbReference>
<dbReference type="STRING" id="297318.BK138_14755"/>
<keyword evidence="1" id="KW-0560">Oxidoreductase</keyword>
<evidence type="ECO:0000256" key="3">
    <source>
        <dbReference type="ARBA" id="ARBA00048615"/>
    </source>
</evidence>
<comment type="catalytic activity">
    <reaction evidence="3">
        <text>D-mannitol 1-phosphate + NAD(+) = beta-D-fructose 6-phosphate + NADH + H(+)</text>
        <dbReference type="Rhea" id="RHEA:19661"/>
        <dbReference type="ChEBI" id="CHEBI:15378"/>
        <dbReference type="ChEBI" id="CHEBI:57540"/>
        <dbReference type="ChEBI" id="CHEBI:57634"/>
        <dbReference type="ChEBI" id="CHEBI:57945"/>
        <dbReference type="ChEBI" id="CHEBI:61381"/>
        <dbReference type="EC" id="1.1.1.17"/>
    </reaction>
</comment>
<dbReference type="PRINTS" id="PR00084">
    <property type="entry name" value="MTLDHDRGNASE"/>
</dbReference>
<name>A0A1R1ERJ6_9BACL</name>
<feature type="domain" description="Mannitol dehydrogenase N-terminal" evidence="4">
    <location>
        <begin position="19"/>
        <end position="256"/>
    </location>
</feature>
<reference evidence="6 7" key="1">
    <citation type="submission" date="2016-11" db="EMBL/GenBank/DDBJ databases">
        <title>Paenibacillus species isolates.</title>
        <authorList>
            <person name="Beno S.M."/>
        </authorList>
    </citation>
    <scope>NUCLEOTIDE SEQUENCE [LARGE SCALE GENOMIC DNA]</scope>
    <source>
        <strain evidence="6 7">FSL R5-0378</strain>
    </source>
</reference>
<accession>A0A1R1ERJ6</accession>
<dbReference type="GO" id="GO:0019592">
    <property type="term" value="P:mannitol catabolic process"/>
    <property type="evidence" value="ECO:0007669"/>
    <property type="project" value="TreeGrafter"/>
</dbReference>
<evidence type="ECO:0000313" key="6">
    <source>
        <dbReference type="EMBL" id="OMF54435.1"/>
    </source>
</evidence>
<protein>
    <submittedName>
        <fullName evidence="6">Altronate oxidoreductase</fullName>
    </submittedName>
</protein>
<comment type="caution">
    <text evidence="6">The sequence shown here is derived from an EMBL/GenBank/DDBJ whole genome shotgun (WGS) entry which is preliminary data.</text>
</comment>
<evidence type="ECO:0000313" key="7">
    <source>
        <dbReference type="Proteomes" id="UP000187172"/>
    </source>
</evidence>
<dbReference type="InterPro" id="IPR008927">
    <property type="entry name" value="6-PGluconate_DH-like_C_sf"/>
</dbReference>
<gene>
    <name evidence="6" type="ORF">BK138_14755</name>
</gene>
<dbReference type="EMBL" id="MRTP01000003">
    <property type="protein sequence ID" value="OMF54435.1"/>
    <property type="molecule type" value="Genomic_DNA"/>
</dbReference>
<organism evidence="6 7">
    <name type="scientific">Paenibacillus rhizosphaerae</name>
    <dbReference type="NCBI Taxonomy" id="297318"/>
    <lineage>
        <taxon>Bacteria</taxon>
        <taxon>Bacillati</taxon>
        <taxon>Bacillota</taxon>
        <taxon>Bacilli</taxon>
        <taxon>Bacillales</taxon>
        <taxon>Paenibacillaceae</taxon>
        <taxon>Paenibacillus</taxon>
    </lineage>
</organism>
<dbReference type="RefSeq" id="WP_076170339.1">
    <property type="nucleotide sequence ID" value="NZ_MRTP01000003.1"/>
</dbReference>
<keyword evidence="2" id="KW-0520">NAD</keyword>
<dbReference type="InterPro" id="IPR013328">
    <property type="entry name" value="6PGD_dom2"/>
</dbReference>
<dbReference type="SUPFAM" id="SSF48179">
    <property type="entry name" value="6-phosphogluconate dehydrogenase C-terminal domain-like"/>
    <property type="match status" value="1"/>
</dbReference>